<evidence type="ECO:0000313" key="2">
    <source>
        <dbReference type="Proteomes" id="UP000824246"/>
    </source>
</evidence>
<name>A0A9D2AQE2_9BACT</name>
<reference evidence="1" key="2">
    <citation type="submission" date="2021-04" db="EMBL/GenBank/DDBJ databases">
        <authorList>
            <person name="Gilroy R."/>
        </authorList>
    </citation>
    <scope>NUCLEOTIDE SEQUENCE</scope>
    <source>
        <strain evidence="1">ChiHjej12B11-16260</strain>
    </source>
</reference>
<comment type="caution">
    <text evidence="1">The sequence shown here is derived from an EMBL/GenBank/DDBJ whole genome shotgun (WGS) entry which is preliminary data.</text>
</comment>
<accession>A0A9D2AQE2</accession>
<evidence type="ECO:0000313" key="1">
    <source>
        <dbReference type="EMBL" id="HIX45339.1"/>
    </source>
</evidence>
<dbReference type="InterPro" id="IPR046173">
    <property type="entry name" value="DUF6175"/>
</dbReference>
<dbReference type="Proteomes" id="UP000824246">
    <property type="component" value="Unassembled WGS sequence"/>
</dbReference>
<protein>
    <submittedName>
        <fullName evidence="1">Uncharacterized protein</fullName>
    </submittedName>
</protein>
<organism evidence="1 2">
    <name type="scientific">Candidatus Barnesiella excrementipullorum</name>
    <dbReference type="NCBI Taxonomy" id="2838479"/>
    <lineage>
        <taxon>Bacteria</taxon>
        <taxon>Pseudomonadati</taxon>
        <taxon>Bacteroidota</taxon>
        <taxon>Bacteroidia</taxon>
        <taxon>Bacteroidales</taxon>
        <taxon>Barnesiellaceae</taxon>
        <taxon>Barnesiella</taxon>
    </lineage>
</organism>
<sequence>MKKLCIVAALLAIGISYLPAQIKKPIIMVVPSDLWCNTNGYVQEMDVNGVQVIYPDYRKALMENADLMLVISKINEQMTERDFPLKNLESALKTLEIDEAENAVTMSREGSTLAESPLDKLKRTARADIWIQVTWTVNTVGPKRSVTYNLQGLDAYTDKQIAGISGTSEMAFVSTTEVPSLLISAILMDWENFVYQLQEHFNSLQENGREIRVAIKAWDSLDYGLETEFGGMELTEIVEDWISAHTQGGRYSLTDVTENNMSFEQVMIPLYDERERALDARGWLRDLQKYLRSTYQVESKLMMRGLGYAQLVIGEK</sequence>
<proteinExistence type="predicted"/>
<dbReference type="Pfam" id="PF19672">
    <property type="entry name" value="DUF6175"/>
    <property type="match status" value="1"/>
</dbReference>
<dbReference type="AlphaFoldDB" id="A0A9D2AQE2"/>
<reference evidence="1" key="1">
    <citation type="journal article" date="2021" name="PeerJ">
        <title>Extensive microbial diversity within the chicken gut microbiome revealed by metagenomics and culture.</title>
        <authorList>
            <person name="Gilroy R."/>
            <person name="Ravi A."/>
            <person name="Getino M."/>
            <person name="Pursley I."/>
            <person name="Horton D.L."/>
            <person name="Alikhan N.F."/>
            <person name="Baker D."/>
            <person name="Gharbi K."/>
            <person name="Hall N."/>
            <person name="Watson M."/>
            <person name="Adriaenssens E.M."/>
            <person name="Foster-Nyarko E."/>
            <person name="Jarju S."/>
            <person name="Secka A."/>
            <person name="Antonio M."/>
            <person name="Oren A."/>
            <person name="Chaudhuri R.R."/>
            <person name="La Ragione R."/>
            <person name="Hildebrand F."/>
            <person name="Pallen M.J."/>
        </authorList>
    </citation>
    <scope>NUCLEOTIDE SEQUENCE</scope>
    <source>
        <strain evidence="1">ChiHjej12B11-16260</strain>
    </source>
</reference>
<dbReference type="EMBL" id="DXFB01000106">
    <property type="protein sequence ID" value="HIX45339.1"/>
    <property type="molecule type" value="Genomic_DNA"/>
</dbReference>
<gene>
    <name evidence="1" type="ORF">H9982_03875</name>
</gene>